<feature type="transmembrane region" description="Helical" evidence="3">
    <location>
        <begin position="304"/>
        <end position="324"/>
    </location>
</feature>
<feature type="transmembrane region" description="Helical" evidence="3">
    <location>
        <begin position="374"/>
        <end position="393"/>
    </location>
</feature>
<reference evidence="5" key="1">
    <citation type="submission" date="2015-01" db="EMBL/GenBank/DDBJ databases">
        <authorList>
            <person name="Durling Mikael"/>
        </authorList>
    </citation>
    <scope>NUCLEOTIDE SEQUENCE</scope>
</reference>
<dbReference type="SUPFAM" id="SSF103473">
    <property type="entry name" value="MFS general substrate transporter"/>
    <property type="match status" value="1"/>
</dbReference>
<dbReference type="AlphaFoldDB" id="A0A0B7KA72"/>
<feature type="transmembrane region" description="Helical" evidence="3">
    <location>
        <begin position="12"/>
        <end position="32"/>
    </location>
</feature>
<comment type="subcellular location">
    <subcellularLocation>
        <location evidence="1">Membrane</location>
        <topology evidence="1">Multi-pass membrane protein</topology>
    </subcellularLocation>
</comment>
<feature type="transmembrane region" description="Helical" evidence="3">
    <location>
        <begin position="250"/>
        <end position="271"/>
    </location>
</feature>
<keyword evidence="3" id="KW-1133">Transmembrane helix</keyword>
<sequence length="403" mass="43222">MIQNSAAPDSGLRAWTQVAVGCLAVFLTWGYANAFGAFQSYYISVLPQNQSAISWIGSLQAWLTFSTGAISGWLLDAGYLTVALVAGAILQLLGIFLMSVSTQYWQLVLTQGILSGLGNGLIFTPTLALVLTYFSSRRSLALGLVTLGNSLGGVIYPAIVRGLLAQVGFSWMARTIGFIHLGGFCLVVGFLRARLQPQRKGPVVDIAAFRDRVYVAYVFGLFFFCWARYYTFYYVGSFGIQVLHISYTEATYLIMIINGTGIPARIIVGLLADRFGPFNTSIPTGLCLTAVAFSWLGISNRVGIFAWTAFYGLFSAGIQSLIPSGVASISERMDMIGARLGMCFTVMSFAALSGPPIGGAIQNVASGSYGAAQVWAGLADASCVLLIILARVLQGRRKIEEKA</sequence>
<organism evidence="5">
    <name type="scientific">Bionectria ochroleuca</name>
    <name type="common">Gliocladium roseum</name>
    <dbReference type="NCBI Taxonomy" id="29856"/>
    <lineage>
        <taxon>Eukaryota</taxon>
        <taxon>Fungi</taxon>
        <taxon>Dikarya</taxon>
        <taxon>Ascomycota</taxon>
        <taxon>Pezizomycotina</taxon>
        <taxon>Sordariomycetes</taxon>
        <taxon>Hypocreomycetidae</taxon>
        <taxon>Hypocreales</taxon>
        <taxon>Bionectriaceae</taxon>
        <taxon>Clonostachys</taxon>
    </lineage>
</organism>
<feature type="transmembrane region" description="Helical" evidence="3">
    <location>
        <begin position="52"/>
        <end position="75"/>
    </location>
</feature>
<dbReference type="GO" id="GO:0022857">
    <property type="term" value="F:transmembrane transporter activity"/>
    <property type="evidence" value="ECO:0007669"/>
    <property type="project" value="InterPro"/>
</dbReference>
<evidence type="ECO:0000256" key="2">
    <source>
        <dbReference type="ARBA" id="ARBA00006727"/>
    </source>
</evidence>
<protein>
    <recommendedName>
        <fullName evidence="4">Major facilitator superfamily (MFS) profile domain-containing protein</fullName>
    </recommendedName>
</protein>
<accession>A0A0B7KA72</accession>
<dbReference type="EMBL" id="CDPU01000028">
    <property type="protein sequence ID" value="CEO52417.1"/>
    <property type="molecule type" value="Genomic_DNA"/>
</dbReference>
<dbReference type="InterPro" id="IPR020846">
    <property type="entry name" value="MFS_dom"/>
</dbReference>
<dbReference type="PROSITE" id="PS50850">
    <property type="entry name" value="MFS"/>
    <property type="match status" value="1"/>
</dbReference>
<comment type="similarity">
    <text evidence="2">Belongs to the major facilitator superfamily. Monocarboxylate porter (TC 2.A.1.13) family.</text>
</comment>
<feature type="transmembrane region" description="Helical" evidence="3">
    <location>
        <begin position="82"/>
        <end position="101"/>
    </location>
</feature>
<dbReference type="Pfam" id="PF07690">
    <property type="entry name" value="MFS_1"/>
    <property type="match status" value="1"/>
</dbReference>
<dbReference type="GO" id="GO:0016020">
    <property type="term" value="C:membrane"/>
    <property type="evidence" value="ECO:0007669"/>
    <property type="project" value="UniProtKB-SubCell"/>
</dbReference>
<evidence type="ECO:0000259" key="4">
    <source>
        <dbReference type="PROSITE" id="PS50850"/>
    </source>
</evidence>
<proteinExistence type="inferred from homology"/>
<evidence type="ECO:0000256" key="3">
    <source>
        <dbReference type="SAM" id="Phobius"/>
    </source>
</evidence>
<feature type="transmembrane region" description="Helical" evidence="3">
    <location>
        <begin position="141"/>
        <end position="159"/>
    </location>
</feature>
<keyword evidence="3" id="KW-0812">Transmembrane</keyword>
<feature type="transmembrane region" description="Helical" evidence="3">
    <location>
        <begin position="212"/>
        <end position="230"/>
    </location>
</feature>
<feature type="domain" description="Major facilitator superfamily (MFS) profile" evidence="4">
    <location>
        <begin position="1"/>
        <end position="398"/>
    </location>
</feature>
<feature type="transmembrane region" description="Helical" evidence="3">
    <location>
        <begin position="278"/>
        <end position="298"/>
    </location>
</feature>
<evidence type="ECO:0000256" key="1">
    <source>
        <dbReference type="ARBA" id="ARBA00004141"/>
    </source>
</evidence>
<keyword evidence="3" id="KW-0472">Membrane</keyword>
<dbReference type="InterPro" id="IPR050327">
    <property type="entry name" value="Proton-linked_MCT"/>
</dbReference>
<dbReference type="PANTHER" id="PTHR11360">
    <property type="entry name" value="MONOCARBOXYLATE TRANSPORTER"/>
    <property type="match status" value="1"/>
</dbReference>
<dbReference type="InterPro" id="IPR036259">
    <property type="entry name" value="MFS_trans_sf"/>
</dbReference>
<feature type="transmembrane region" description="Helical" evidence="3">
    <location>
        <begin position="336"/>
        <end position="354"/>
    </location>
</feature>
<name>A0A0B7KA72_BIOOC</name>
<feature type="transmembrane region" description="Helical" evidence="3">
    <location>
        <begin position="171"/>
        <end position="191"/>
    </location>
</feature>
<evidence type="ECO:0000313" key="5">
    <source>
        <dbReference type="EMBL" id="CEO52417.1"/>
    </source>
</evidence>
<dbReference type="Gene3D" id="1.20.1250.20">
    <property type="entry name" value="MFS general substrate transporter like domains"/>
    <property type="match status" value="2"/>
</dbReference>
<dbReference type="PANTHER" id="PTHR11360:SF130">
    <property type="entry name" value="MAJOR FACILITATOR SUPERFAMILY (MFS) PROFILE DOMAIN-CONTAINING PROTEIN-RELATED"/>
    <property type="match status" value="1"/>
</dbReference>
<dbReference type="InterPro" id="IPR011701">
    <property type="entry name" value="MFS"/>
</dbReference>
<gene>
    <name evidence="5" type="ORF">BN869_000008475_1</name>
</gene>
<feature type="transmembrane region" description="Helical" evidence="3">
    <location>
        <begin position="113"/>
        <end position="134"/>
    </location>
</feature>